<reference evidence="1" key="1">
    <citation type="submission" date="2014-11" db="EMBL/GenBank/DDBJ databases">
        <authorList>
            <person name="Amaro Gonzalez C."/>
        </authorList>
    </citation>
    <scope>NUCLEOTIDE SEQUENCE</scope>
</reference>
<reference evidence="1" key="2">
    <citation type="journal article" date="2015" name="Fish Shellfish Immunol.">
        <title>Early steps in the European eel (Anguilla anguilla)-Vibrio vulnificus interaction in the gills: Role of the RtxA13 toxin.</title>
        <authorList>
            <person name="Callol A."/>
            <person name="Pajuelo D."/>
            <person name="Ebbesson L."/>
            <person name="Teles M."/>
            <person name="MacKenzie S."/>
            <person name="Amaro C."/>
        </authorList>
    </citation>
    <scope>NUCLEOTIDE SEQUENCE</scope>
</reference>
<evidence type="ECO:0000313" key="1">
    <source>
        <dbReference type="EMBL" id="JAI00153.1"/>
    </source>
</evidence>
<sequence length="39" mass="4535">MYFSLMLNASHIIKCFKRFECGFVKIVLCPRLNQSPSVL</sequence>
<proteinExistence type="predicted"/>
<name>A0A0E9XBL5_ANGAN</name>
<protein>
    <submittedName>
        <fullName evidence="1">Uncharacterized protein</fullName>
    </submittedName>
</protein>
<accession>A0A0E9XBL5</accession>
<dbReference type="EMBL" id="GBXM01008425">
    <property type="protein sequence ID" value="JAI00153.1"/>
    <property type="molecule type" value="Transcribed_RNA"/>
</dbReference>
<organism evidence="1">
    <name type="scientific">Anguilla anguilla</name>
    <name type="common">European freshwater eel</name>
    <name type="synonym">Muraena anguilla</name>
    <dbReference type="NCBI Taxonomy" id="7936"/>
    <lineage>
        <taxon>Eukaryota</taxon>
        <taxon>Metazoa</taxon>
        <taxon>Chordata</taxon>
        <taxon>Craniata</taxon>
        <taxon>Vertebrata</taxon>
        <taxon>Euteleostomi</taxon>
        <taxon>Actinopterygii</taxon>
        <taxon>Neopterygii</taxon>
        <taxon>Teleostei</taxon>
        <taxon>Anguilliformes</taxon>
        <taxon>Anguillidae</taxon>
        <taxon>Anguilla</taxon>
    </lineage>
</organism>
<dbReference type="AlphaFoldDB" id="A0A0E9XBL5"/>